<keyword evidence="1" id="KW-1133">Transmembrane helix</keyword>
<evidence type="ECO:0000313" key="2">
    <source>
        <dbReference type="EMBL" id="RKF08405.1"/>
    </source>
</evidence>
<dbReference type="InterPro" id="IPR032347">
    <property type="entry name" value="DUF4864"/>
</dbReference>
<comment type="caution">
    <text evidence="2">The sequence shown here is derived from an EMBL/GenBank/DDBJ whole genome shotgun (WGS) entry which is preliminary data.</text>
</comment>
<name>A0A3A8AEW7_9HYPH</name>
<dbReference type="Pfam" id="PF16156">
    <property type="entry name" value="DUF4864"/>
    <property type="match status" value="1"/>
</dbReference>
<keyword evidence="1" id="KW-0472">Membrane</keyword>
<proteinExistence type="predicted"/>
<dbReference type="Proteomes" id="UP000246132">
    <property type="component" value="Unassembled WGS sequence"/>
</dbReference>
<dbReference type="EMBL" id="QFWV02000002">
    <property type="protein sequence ID" value="RKF08405.1"/>
    <property type="molecule type" value="Genomic_DNA"/>
</dbReference>
<organism evidence="2 3">
    <name type="scientific">Oceaniradius stylonematis</name>
    <dbReference type="NCBI Taxonomy" id="2184161"/>
    <lineage>
        <taxon>Bacteria</taxon>
        <taxon>Pseudomonadati</taxon>
        <taxon>Pseudomonadota</taxon>
        <taxon>Alphaproteobacteria</taxon>
        <taxon>Hyphomicrobiales</taxon>
        <taxon>Ahrensiaceae</taxon>
        <taxon>Oceaniradius</taxon>
    </lineage>
</organism>
<sequence length="193" mass="21406">MAWPVMAPVCPICRRRASKASASTPGICQAPAAAYFSMHERRPAMTRRPRFIPLALAAAATMAFALAFLLAPLDRAHADENAARNVITEQLESFLARDFERAYGYASQDIKRIYPTLDGFMSMVERGYLPVLRPGNYAFGRADRMADGRIIQEVLIRAPDGSDWTAVYYMELQDDGTWRVDGVNLRKGAAGLT</sequence>
<evidence type="ECO:0000313" key="3">
    <source>
        <dbReference type="Proteomes" id="UP000246132"/>
    </source>
</evidence>
<accession>A0A3A8AEW7</accession>
<dbReference type="AlphaFoldDB" id="A0A3A8AEW7"/>
<feature type="transmembrane region" description="Helical" evidence="1">
    <location>
        <begin position="51"/>
        <end position="71"/>
    </location>
</feature>
<reference evidence="2 3" key="1">
    <citation type="journal article" date="2018" name="Int. J. Syst. Bacteriol.">
        <title>Oceaniradius stylonemae gen. nov., sp. nov., isolated from a red alga, Stylonema cornu-cervi.</title>
        <authorList>
            <person name="Jeong S."/>
        </authorList>
    </citation>
    <scope>NUCLEOTIDE SEQUENCE [LARGE SCALE GENOMIC DNA]</scope>
    <source>
        <strain evidence="2 3">StC1</strain>
    </source>
</reference>
<keyword evidence="1" id="KW-0812">Transmembrane</keyword>
<protein>
    <submittedName>
        <fullName evidence="2">DUF4864 domain-containing protein</fullName>
    </submittedName>
</protein>
<gene>
    <name evidence="2" type="ORF">DEM25_002615</name>
</gene>
<keyword evidence="3" id="KW-1185">Reference proteome</keyword>
<evidence type="ECO:0000256" key="1">
    <source>
        <dbReference type="SAM" id="Phobius"/>
    </source>
</evidence>